<reference evidence="1" key="1">
    <citation type="submission" date="2018-01" db="EMBL/GenBank/DDBJ databases">
        <title>An insight into the sialome of Amazonian anophelines.</title>
        <authorList>
            <person name="Ribeiro J.M."/>
            <person name="Scarpassa V."/>
            <person name="Calvo E."/>
        </authorList>
    </citation>
    <scope>NUCLEOTIDE SEQUENCE</scope>
</reference>
<organism evidence="1">
    <name type="scientific">Anopheles darlingi</name>
    <name type="common">Mosquito</name>
    <dbReference type="NCBI Taxonomy" id="43151"/>
    <lineage>
        <taxon>Eukaryota</taxon>
        <taxon>Metazoa</taxon>
        <taxon>Ecdysozoa</taxon>
        <taxon>Arthropoda</taxon>
        <taxon>Hexapoda</taxon>
        <taxon>Insecta</taxon>
        <taxon>Pterygota</taxon>
        <taxon>Neoptera</taxon>
        <taxon>Endopterygota</taxon>
        <taxon>Diptera</taxon>
        <taxon>Nematocera</taxon>
        <taxon>Culicoidea</taxon>
        <taxon>Culicidae</taxon>
        <taxon>Anophelinae</taxon>
        <taxon>Anopheles</taxon>
    </lineage>
</organism>
<protein>
    <submittedName>
        <fullName evidence="1">Uncharacterized protein</fullName>
    </submittedName>
</protein>
<name>A0A2M4DLI1_ANODA</name>
<sequence>MLSQKRFRKKFTLIGGTLLGFWGEVALCIVPTRWRRRLLDVANCFTETSVGVCVCVLVCVDGIVHFG</sequence>
<accession>A0A2M4DLI1</accession>
<evidence type="ECO:0000313" key="1">
    <source>
        <dbReference type="EMBL" id="MBW77978.1"/>
    </source>
</evidence>
<proteinExistence type="predicted"/>
<dbReference type="EMBL" id="GGFL01013800">
    <property type="protein sequence ID" value="MBW77978.1"/>
    <property type="molecule type" value="Transcribed_RNA"/>
</dbReference>
<dbReference type="AlphaFoldDB" id="A0A2M4DLI1"/>